<keyword evidence="5" id="KW-1185">Reference proteome</keyword>
<dbReference type="CDD" id="cd11035">
    <property type="entry name" value="P450cam-like"/>
    <property type="match status" value="1"/>
</dbReference>
<dbReference type="InterPro" id="IPR001128">
    <property type="entry name" value="Cyt_P450"/>
</dbReference>
<dbReference type="Pfam" id="PF00067">
    <property type="entry name" value="p450"/>
    <property type="match status" value="1"/>
</dbReference>
<dbReference type="Proteomes" id="UP000805841">
    <property type="component" value="Unassembled WGS sequence"/>
</dbReference>
<gene>
    <name evidence="4" type="ORF">HAQ05_11985</name>
</gene>
<comment type="caution">
    <text evidence="4">The sequence shown here is derived from an EMBL/GenBank/DDBJ whole genome shotgun (WGS) entry which is preliminary data.</text>
</comment>
<dbReference type="InterPro" id="IPR002397">
    <property type="entry name" value="Cyt_P450_B"/>
</dbReference>
<dbReference type="RefSeq" id="WP_190420784.1">
    <property type="nucleotide sequence ID" value="NZ_JAAOCA010000013.1"/>
</dbReference>
<dbReference type="PRINTS" id="PR00385">
    <property type="entry name" value="P450"/>
</dbReference>
<organism evidence="4 5">
    <name type="scientific">Pseudomonas typographi</name>
    <dbReference type="NCBI Taxonomy" id="2715964"/>
    <lineage>
        <taxon>Bacteria</taxon>
        <taxon>Pseudomonadati</taxon>
        <taxon>Pseudomonadota</taxon>
        <taxon>Gammaproteobacteria</taxon>
        <taxon>Pseudomonadales</taxon>
        <taxon>Pseudomonadaceae</taxon>
        <taxon>Pseudomonas</taxon>
    </lineage>
</organism>
<dbReference type="PRINTS" id="PR00359">
    <property type="entry name" value="BP450"/>
</dbReference>
<evidence type="ECO:0000256" key="3">
    <source>
        <dbReference type="SAM" id="MobiDB-lite"/>
    </source>
</evidence>
<comment type="similarity">
    <text evidence="1 2">Belongs to the cytochrome P450 family.</text>
</comment>
<keyword evidence="2" id="KW-0349">Heme</keyword>
<keyword evidence="2" id="KW-0408">Iron</keyword>
<dbReference type="InterPro" id="IPR036396">
    <property type="entry name" value="Cyt_P450_sf"/>
</dbReference>
<proteinExistence type="inferred from homology"/>
<accession>A0ABR7Z291</accession>
<keyword evidence="2" id="KW-0479">Metal-binding</keyword>
<evidence type="ECO:0000313" key="4">
    <source>
        <dbReference type="EMBL" id="MBD1599421.1"/>
    </source>
</evidence>
<keyword evidence="2" id="KW-0503">Monooxygenase</keyword>
<protein>
    <submittedName>
        <fullName evidence="4">Cytochrome P450</fullName>
    </submittedName>
</protein>
<dbReference type="SUPFAM" id="SSF48264">
    <property type="entry name" value="Cytochrome P450"/>
    <property type="match status" value="1"/>
</dbReference>
<dbReference type="PROSITE" id="PS00086">
    <property type="entry name" value="CYTOCHROME_P450"/>
    <property type="match status" value="1"/>
</dbReference>
<dbReference type="InterPro" id="IPR017972">
    <property type="entry name" value="Cyt_P450_CS"/>
</dbReference>
<sequence length="419" mass="46795">MADIAPAPLTASSKPRAPRPANVPSQRVVEFDMFDPPGLQEGLHSAWKRLQDPSLPDLVWTPYNGGHWIATRGKLIKQMFLDHEHFSSECPFLPREAGEQYSFIPTSMDPPQQRPFRRVLNEGIGPKVVDRVKDAIEQLSRTLIADIRNQGRCDFTREYAEIFPIHIFLMIVDLPVKDAARLKYIGDQMTRPDGSMSMAEAIRAFFDYLSPFIDERMRTPGEDAISIIVHSEVNGRPLSKDEALNVCGLVLLAGLDTVVNFLSFSLHYLATHPVERQMLVDDPELIPAATEELLRRFGLVSDARLIKQAIHVDGVLLQAGDMVALPTLLFGLDEREHGCPMHVDFNRADKSHITFGHGVHHCAGAHLARLEVQTTLREWLRQIPDFEIPAGAEIGYQSGIVGAMTRLPLVWATPAAILS</sequence>
<keyword evidence="2" id="KW-0560">Oxidoreductase</keyword>
<feature type="region of interest" description="Disordered" evidence="3">
    <location>
        <begin position="1"/>
        <end position="23"/>
    </location>
</feature>
<evidence type="ECO:0000256" key="1">
    <source>
        <dbReference type="ARBA" id="ARBA00010617"/>
    </source>
</evidence>
<reference evidence="4 5" key="1">
    <citation type="journal article" date="2020" name="Insects">
        <title>Bacteria Belonging to Pseudomonas typographi sp. nov. from the Bark Beetle Ips typographus Have Genomic Potential to Aid in the Host Ecology.</title>
        <authorList>
            <person name="Peral-Aranega E."/>
            <person name="Saati-Santamaria Z."/>
            <person name="Kolarik M."/>
            <person name="Rivas R."/>
            <person name="Garcia-Fraile P."/>
        </authorList>
    </citation>
    <scope>NUCLEOTIDE SEQUENCE [LARGE SCALE GENOMIC DNA]</scope>
    <source>
        <strain evidence="4 5">CA3A</strain>
    </source>
</reference>
<dbReference type="EMBL" id="JAAOCA010000013">
    <property type="protein sequence ID" value="MBD1599421.1"/>
    <property type="molecule type" value="Genomic_DNA"/>
</dbReference>
<evidence type="ECO:0000256" key="2">
    <source>
        <dbReference type="RuleBase" id="RU000461"/>
    </source>
</evidence>
<name>A0ABR7Z291_9PSED</name>
<evidence type="ECO:0000313" key="5">
    <source>
        <dbReference type="Proteomes" id="UP000805841"/>
    </source>
</evidence>
<dbReference type="Gene3D" id="1.10.630.10">
    <property type="entry name" value="Cytochrome P450"/>
    <property type="match status" value="1"/>
</dbReference>
<dbReference type="PANTHER" id="PTHR46696">
    <property type="entry name" value="P450, PUTATIVE (EUROFUNG)-RELATED"/>
    <property type="match status" value="1"/>
</dbReference>
<dbReference type="PANTHER" id="PTHR46696:SF6">
    <property type="entry name" value="P450, PUTATIVE (EUROFUNG)-RELATED"/>
    <property type="match status" value="1"/>
</dbReference>